<dbReference type="InterPro" id="IPR051265">
    <property type="entry name" value="HIBADH-related_NP60_sf"/>
</dbReference>
<dbReference type="PANTHER" id="PTHR43580:SF2">
    <property type="entry name" value="CYTOKINE-LIKE NUCLEAR FACTOR N-PAC"/>
    <property type="match status" value="1"/>
</dbReference>
<keyword evidence="6" id="KW-1185">Reference proteome</keyword>
<dbReference type="InterPro" id="IPR029154">
    <property type="entry name" value="HIBADH-like_NADP-bd"/>
</dbReference>
<dbReference type="Pfam" id="PF14833">
    <property type="entry name" value="NAD_binding_11"/>
    <property type="match status" value="1"/>
</dbReference>
<dbReference type="Gene3D" id="3.40.50.720">
    <property type="entry name" value="NAD(P)-binding Rossmann-like Domain"/>
    <property type="match status" value="1"/>
</dbReference>
<dbReference type="InterPro" id="IPR013328">
    <property type="entry name" value="6PGD_dom2"/>
</dbReference>
<evidence type="ECO:0000313" key="5">
    <source>
        <dbReference type="EMBL" id="GBQ06848.1"/>
    </source>
</evidence>
<dbReference type="EMBL" id="BAQD01000015">
    <property type="protein sequence ID" value="GBQ06848.1"/>
    <property type="molecule type" value="Genomic_DNA"/>
</dbReference>
<evidence type="ECO:0000313" key="6">
    <source>
        <dbReference type="Proteomes" id="UP001062901"/>
    </source>
</evidence>
<reference evidence="5" key="1">
    <citation type="submission" date="2013-04" db="EMBL/GenBank/DDBJ databases">
        <title>The genome sequencing project of 58 acetic acid bacteria.</title>
        <authorList>
            <person name="Okamoto-Kainuma A."/>
            <person name="Ishikawa M."/>
            <person name="Umino S."/>
            <person name="Koizumi Y."/>
            <person name="Shiwa Y."/>
            <person name="Yoshikawa H."/>
            <person name="Matsutani M."/>
            <person name="Matsushita K."/>
        </authorList>
    </citation>
    <scope>NUCLEOTIDE SEQUENCE</scope>
    <source>
        <strain evidence="5">DSM 15669</strain>
    </source>
</reference>
<dbReference type="SUPFAM" id="SSF51735">
    <property type="entry name" value="NAD(P)-binding Rossmann-fold domains"/>
    <property type="match status" value="1"/>
</dbReference>
<dbReference type="SUPFAM" id="SSF48179">
    <property type="entry name" value="6-phosphogluconate dehydrogenase C-terminal domain-like"/>
    <property type="match status" value="1"/>
</dbReference>
<comment type="caution">
    <text evidence="5">The sequence shown here is derived from an EMBL/GenBank/DDBJ whole genome shotgun (WGS) entry which is preliminary data.</text>
</comment>
<dbReference type="Gene3D" id="1.10.1040.10">
    <property type="entry name" value="N-(1-d-carboxylethyl)-l-norvaline Dehydrogenase, domain 2"/>
    <property type="match status" value="1"/>
</dbReference>
<protein>
    <submittedName>
        <fullName evidence="5">3-hydroxyisobutyrate dehydrogenase</fullName>
    </submittedName>
</protein>
<dbReference type="Proteomes" id="UP001062901">
    <property type="component" value="Unassembled WGS sequence"/>
</dbReference>
<dbReference type="InterPro" id="IPR006115">
    <property type="entry name" value="6PGDH_NADP-bd"/>
</dbReference>
<feature type="domain" description="6-phosphogluconate dehydrogenase NADP-binding" evidence="3">
    <location>
        <begin position="5"/>
        <end position="162"/>
    </location>
</feature>
<evidence type="ECO:0000256" key="1">
    <source>
        <dbReference type="ARBA" id="ARBA00023002"/>
    </source>
</evidence>
<gene>
    <name evidence="5" type="ORF">AA15669_1116</name>
</gene>
<evidence type="ECO:0000259" key="4">
    <source>
        <dbReference type="Pfam" id="PF14833"/>
    </source>
</evidence>
<evidence type="ECO:0000259" key="3">
    <source>
        <dbReference type="Pfam" id="PF03446"/>
    </source>
</evidence>
<evidence type="ECO:0000256" key="2">
    <source>
        <dbReference type="ARBA" id="ARBA00023027"/>
    </source>
</evidence>
<proteinExistence type="predicted"/>
<dbReference type="InterPro" id="IPR036291">
    <property type="entry name" value="NAD(P)-bd_dom_sf"/>
</dbReference>
<organism evidence="5 6">
    <name type="scientific">Saccharibacter floricola DSM 15669</name>
    <dbReference type="NCBI Taxonomy" id="1123227"/>
    <lineage>
        <taxon>Bacteria</taxon>
        <taxon>Pseudomonadati</taxon>
        <taxon>Pseudomonadota</taxon>
        <taxon>Alphaproteobacteria</taxon>
        <taxon>Acetobacterales</taxon>
        <taxon>Acetobacteraceae</taxon>
        <taxon>Saccharibacter</taxon>
    </lineage>
</organism>
<dbReference type="Pfam" id="PF03446">
    <property type="entry name" value="NAD_binding_2"/>
    <property type="match status" value="1"/>
</dbReference>
<accession>A0ABQ0NYT4</accession>
<keyword evidence="2" id="KW-0520">NAD</keyword>
<feature type="domain" description="3-hydroxyisobutyrate dehydrogenase-like NAD-binding" evidence="4">
    <location>
        <begin position="165"/>
        <end position="280"/>
    </location>
</feature>
<keyword evidence="1" id="KW-0560">Oxidoreductase</keyword>
<dbReference type="PANTHER" id="PTHR43580">
    <property type="entry name" value="OXIDOREDUCTASE GLYR1-RELATED"/>
    <property type="match status" value="1"/>
</dbReference>
<dbReference type="InterPro" id="IPR015815">
    <property type="entry name" value="HIBADH-related"/>
</dbReference>
<dbReference type="InterPro" id="IPR008927">
    <property type="entry name" value="6-PGluconate_DH-like_C_sf"/>
</dbReference>
<sequence>MSDKKIGFVGYGAMAVPMGENLKKAGYDVVAFTPSGKAAGKPSNVPMLSSPREVAENVDVIILCVPDDNAENKTLNGENGLLAGLRKGQLILDTSTVSPPQADHLAKIAHEHGVDVLDTPMSGSTPESERGELIMLAGGTDAVLERARPILDIVGRITIHTGPAGSAARFKLVVNGVMGATLNIVAEGLAYGLSEGLDRDMLFNALQELAVISPHHKRKLKMAHNKSFPSQFPTRLMNKDMGLLLDAGRKTGVDMSGMAVAAQKLARSNLSHRDEDYSALFAQMEADVANAPS</sequence>
<dbReference type="PIRSF" id="PIRSF000103">
    <property type="entry name" value="HIBADH"/>
    <property type="match status" value="1"/>
</dbReference>
<name>A0ABQ0NYT4_9PROT</name>